<dbReference type="GO" id="GO:0046983">
    <property type="term" value="F:protein dimerization activity"/>
    <property type="evidence" value="ECO:0007669"/>
    <property type="project" value="InterPro"/>
</dbReference>
<dbReference type="GO" id="GO:0000981">
    <property type="term" value="F:DNA-binding transcription factor activity, RNA polymerase II-specific"/>
    <property type="evidence" value="ECO:0007669"/>
    <property type="project" value="TreeGrafter"/>
</dbReference>
<dbReference type="Pfam" id="PF00319">
    <property type="entry name" value="SRF-TF"/>
    <property type="match status" value="1"/>
</dbReference>
<keyword evidence="5" id="KW-0539">Nucleus</keyword>
<evidence type="ECO:0000256" key="3">
    <source>
        <dbReference type="ARBA" id="ARBA00023125"/>
    </source>
</evidence>
<organism evidence="7 8">
    <name type="scientific">Striga hermonthica</name>
    <name type="common">Purple witchweed</name>
    <name type="synonym">Buchnera hermonthica</name>
    <dbReference type="NCBI Taxonomy" id="68872"/>
    <lineage>
        <taxon>Eukaryota</taxon>
        <taxon>Viridiplantae</taxon>
        <taxon>Streptophyta</taxon>
        <taxon>Embryophyta</taxon>
        <taxon>Tracheophyta</taxon>
        <taxon>Spermatophyta</taxon>
        <taxon>Magnoliopsida</taxon>
        <taxon>eudicotyledons</taxon>
        <taxon>Gunneridae</taxon>
        <taxon>Pentapetalae</taxon>
        <taxon>asterids</taxon>
        <taxon>lamiids</taxon>
        <taxon>Lamiales</taxon>
        <taxon>Orobanchaceae</taxon>
        <taxon>Buchnereae</taxon>
        <taxon>Striga</taxon>
    </lineage>
</organism>
<comment type="subcellular location">
    <subcellularLocation>
        <location evidence="1">Nucleus</location>
    </subcellularLocation>
</comment>
<name>A0A9N7MU53_STRHE</name>
<proteinExistence type="predicted"/>
<protein>
    <submittedName>
        <fullName evidence="7">Agamous-like MADS-box protein AGL61</fullName>
    </submittedName>
</protein>
<keyword evidence="4" id="KW-0804">Transcription</keyword>
<dbReference type="PRINTS" id="PR00404">
    <property type="entry name" value="MADSDOMAIN"/>
</dbReference>
<dbReference type="Proteomes" id="UP001153555">
    <property type="component" value="Unassembled WGS sequence"/>
</dbReference>
<evidence type="ECO:0000259" key="6">
    <source>
        <dbReference type="PROSITE" id="PS50066"/>
    </source>
</evidence>
<dbReference type="EMBL" id="CACSLK010012233">
    <property type="protein sequence ID" value="CAA0814982.1"/>
    <property type="molecule type" value="Genomic_DNA"/>
</dbReference>
<sequence length="164" mass="19159">MAGSDSGSGRQTRGRQRIPMKLIENQDDLYATFSKRRRGLLKKACELSTLCGVDLGIIIFSPTNNPFSLWNPSADSVVARYRNPRQLDELLGQKDEINEADKRQDEMDRRREKVWWEQVEAERVQADNEKEKWDKARQQQPYKRRLGELVSHLQAVLKLELLMM</sequence>
<dbReference type="InterPro" id="IPR036879">
    <property type="entry name" value="TF_MADSbox_sf"/>
</dbReference>
<dbReference type="PROSITE" id="PS50066">
    <property type="entry name" value="MADS_BOX_2"/>
    <property type="match status" value="1"/>
</dbReference>
<keyword evidence="3" id="KW-0238">DNA-binding</keyword>
<accession>A0A9N7MU53</accession>
<dbReference type="SUPFAM" id="SSF55455">
    <property type="entry name" value="SRF-like"/>
    <property type="match status" value="1"/>
</dbReference>
<gene>
    <name evidence="7" type="ORF">SHERM_15136</name>
</gene>
<dbReference type="PANTHER" id="PTHR11945:SF776">
    <property type="entry name" value="AGAMOUS-LIKE 50-RELATED"/>
    <property type="match status" value="1"/>
</dbReference>
<evidence type="ECO:0000256" key="4">
    <source>
        <dbReference type="ARBA" id="ARBA00023163"/>
    </source>
</evidence>
<keyword evidence="8" id="KW-1185">Reference proteome</keyword>
<evidence type="ECO:0000256" key="5">
    <source>
        <dbReference type="ARBA" id="ARBA00023242"/>
    </source>
</evidence>
<dbReference type="AlphaFoldDB" id="A0A9N7MU53"/>
<keyword evidence="2" id="KW-0805">Transcription regulation</keyword>
<feature type="domain" description="MADS-box" evidence="6">
    <location>
        <begin position="13"/>
        <end position="73"/>
    </location>
</feature>
<evidence type="ECO:0000313" key="7">
    <source>
        <dbReference type="EMBL" id="CAA0814982.1"/>
    </source>
</evidence>
<dbReference type="OrthoDB" id="1274585at2759"/>
<dbReference type="GO" id="GO:0000978">
    <property type="term" value="F:RNA polymerase II cis-regulatory region sequence-specific DNA binding"/>
    <property type="evidence" value="ECO:0007669"/>
    <property type="project" value="TreeGrafter"/>
</dbReference>
<dbReference type="PANTHER" id="PTHR11945">
    <property type="entry name" value="MADS BOX PROTEIN"/>
    <property type="match status" value="1"/>
</dbReference>
<evidence type="ECO:0000256" key="1">
    <source>
        <dbReference type="ARBA" id="ARBA00004123"/>
    </source>
</evidence>
<evidence type="ECO:0000256" key="2">
    <source>
        <dbReference type="ARBA" id="ARBA00023015"/>
    </source>
</evidence>
<dbReference type="SMART" id="SM00432">
    <property type="entry name" value="MADS"/>
    <property type="match status" value="1"/>
</dbReference>
<dbReference type="Gene3D" id="3.40.1810.10">
    <property type="entry name" value="Transcription factor, MADS-box"/>
    <property type="match status" value="1"/>
</dbReference>
<reference evidence="7" key="1">
    <citation type="submission" date="2019-12" db="EMBL/GenBank/DDBJ databases">
        <authorList>
            <person name="Scholes J."/>
        </authorList>
    </citation>
    <scope>NUCLEOTIDE SEQUENCE</scope>
</reference>
<evidence type="ECO:0000313" key="8">
    <source>
        <dbReference type="Proteomes" id="UP001153555"/>
    </source>
</evidence>
<dbReference type="GO" id="GO:0005634">
    <property type="term" value="C:nucleus"/>
    <property type="evidence" value="ECO:0007669"/>
    <property type="project" value="UniProtKB-SubCell"/>
</dbReference>
<comment type="caution">
    <text evidence="7">The sequence shown here is derived from an EMBL/GenBank/DDBJ whole genome shotgun (WGS) entry which is preliminary data.</text>
</comment>
<dbReference type="InterPro" id="IPR002100">
    <property type="entry name" value="TF_MADSbox"/>
</dbReference>